<dbReference type="Proteomes" id="UP000588083">
    <property type="component" value="Unassembled WGS sequence"/>
</dbReference>
<comment type="caution">
    <text evidence="1">The sequence shown here is derived from an EMBL/GenBank/DDBJ whole genome shotgun (WGS) entry which is preliminary data.</text>
</comment>
<dbReference type="EMBL" id="BLRZ01000394">
    <property type="protein sequence ID" value="GFP31542.1"/>
    <property type="molecule type" value="Genomic_DNA"/>
</dbReference>
<reference evidence="1 2" key="1">
    <citation type="journal article" date="2020" name="Front. Microbiol.">
        <title>Single-cell genomics of novel Actinobacteria with the Wood-Ljungdahl pathway discovered in a serpentinizing system.</title>
        <authorList>
            <person name="Merino N."/>
            <person name="Kawai M."/>
            <person name="Boyd E.S."/>
            <person name="Colman D.R."/>
            <person name="McGlynn S.E."/>
            <person name="Nealson K.H."/>
            <person name="Kurokawa K."/>
            <person name="Hongoh Y."/>
        </authorList>
    </citation>
    <scope>NUCLEOTIDE SEQUENCE [LARGE SCALE GENOMIC DNA]</scope>
    <source>
        <strain evidence="1 2">S34</strain>
    </source>
</reference>
<protein>
    <submittedName>
        <fullName evidence="1">Uncharacterized protein</fullName>
    </submittedName>
</protein>
<dbReference type="AlphaFoldDB" id="A0A6V8PFU4"/>
<proteinExistence type="predicted"/>
<keyword evidence="2" id="KW-1185">Reference proteome</keyword>
<accession>A0A6V8PFU4</accession>
<sequence length="221" mass="25776">DRLEADIRHRYQEKGSIVDPATLSALREIRAEVDRRRQGLTEEMNRRGLLQSGIWLEMEDRILNQQLTAEERLLAGSVADLQNRMSDALFRIGERRINTMGQLGQMQMQQQQWTQGQQLGAMGDLNVRSDQMNRWWQDTLAHQRRDAENIRRWEAEQAESARRFGIGLTEQQRQASAPASEKSHIWFLYCGIALSEKSHFKIPTPLFQWCLLRHPPTMPLV</sequence>
<feature type="non-terminal residue" evidence="1">
    <location>
        <position position="1"/>
    </location>
</feature>
<organism evidence="1 2">
    <name type="scientific">Candidatus Hakubella thermalkaliphila</name>
    <dbReference type="NCBI Taxonomy" id="2754717"/>
    <lineage>
        <taxon>Bacteria</taxon>
        <taxon>Bacillati</taxon>
        <taxon>Actinomycetota</taxon>
        <taxon>Actinomycetota incertae sedis</taxon>
        <taxon>Candidatus Hakubellales</taxon>
        <taxon>Candidatus Hakubellaceae</taxon>
        <taxon>Candidatus Hakubella</taxon>
    </lineage>
</organism>
<dbReference type="RefSeq" id="WP_176238356.1">
    <property type="nucleotide sequence ID" value="NZ_BLRZ01000394.1"/>
</dbReference>
<gene>
    <name evidence="1" type="ORF">HKBW3S34_02462</name>
</gene>
<evidence type="ECO:0000313" key="2">
    <source>
        <dbReference type="Proteomes" id="UP000588083"/>
    </source>
</evidence>
<name>A0A6V8PFU4_9ACTN</name>
<evidence type="ECO:0000313" key="1">
    <source>
        <dbReference type="EMBL" id="GFP31542.1"/>
    </source>
</evidence>